<evidence type="ECO:0000256" key="1">
    <source>
        <dbReference type="ARBA" id="ARBA00004141"/>
    </source>
</evidence>
<evidence type="ECO:0000256" key="2">
    <source>
        <dbReference type="ARBA" id="ARBA00022448"/>
    </source>
</evidence>
<gene>
    <name evidence="11" type="ORF">HDID_LOCUS1110</name>
</gene>
<dbReference type="AlphaFoldDB" id="A0A158QC83"/>
<evidence type="ECO:0000256" key="3">
    <source>
        <dbReference type="ARBA" id="ARBA00022692"/>
    </source>
</evidence>
<comment type="subcellular location">
    <subcellularLocation>
        <location evidence="1">Membrane</location>
        <topology evidence="1">Multi-pass membrane protein</topology>
    </subcellularLocation>
</comment>
<feature type="transmembrane region" description="Helical" evidence="9">
    <location>
        <begin position="229"/>
        <end position="252"/>
    </location>
</feature>
<accession>A0A158QC83</accession>
<evidence type="ECO:0000313" key="11">
    <source>
        <dbReference type="EMBL" id="VDL18571.1"/>
    </source>
</evidence>
<dbReference type="OrthoDB" id="2373987at2759"/>
<evidence type="ECO:0000259" key="10">
    <source>
        <dbReference type="Pfam" id="PF00520"/>
    </source>
</evidence>
<feature type="transmembrane region" description="Helical" evidence="9">
    <location>
        <begin position="190"/>
        <end position="209"/>
    </location>
</feature>
<dbReference type="GO" id="GO:0034703">
    <property type="term" value="C:cation channel complex"/>
    <property type="evidence" value="ECO:0007669"/>
    <property type="project" value="TreeGrafter"/>
</dbReference>
<evidence type="ECO:0000256" key="6">
    <source>
        <dbReference type="ARBA" id="ARBA00023136"/>
    </source>
</evidence>
<keyword evidence="7" id="KW-0407">Ion channel</keyword>
<name>A0A158QC83_HYMDI</name>
<keyword evidence="3 9" id="KW-0812">Transmembrane</keyword>
<dbReference type="WBParaSite" id="HDID_0000110901-mRNA-1">
    <property type="protein sequence ID" value="HDID_0000110901-mRNA-1"/>
    <property type="gene ID" value="HDID_0000110901"/>
</dbReference>
<dbReference type="STRING" id="6216.A0A158QC83"/>
<dbReference type="GO" id="GO:0015279">
    <property type="term" value="F:store-operated calcium channel activity"/>
    <property type="evidence" value="ECO:0007669"/>
    <property type="project" value="TreeGrafter"/>
</dbReference>
<feature type="transmembrane region" description="Helical" evidence="9">
    <location>
        <begin position="91"/>
        <end position="111"/>
    </location>
</feature>
<dbReference type="EMBL" id="UYSG01000186">
    <property type="protein sequence ID" value="VDL18571.1"/>
    <property type="molecule type" value="Genomic_DNA"/>
</dbReference>
<protein>
    <submittedName>
        <fullName evidence="13">Ion_trans domain-containing protein</fullName>
    </submittedName>
</protein>
<dbReference type="Proteomes" id="UP000274504">
    <property type="component" value="Unassembled WGS sequence"/>
</dbReference>
<dbReference type="GO" id="GO:0070679">
    <property type="term" value="F:inositol 1,4,5 trisphosphate binding"/>
    <property type="evidence" value="ECO:0007669"/>
    <property type="project" value="TreeGrafter"/>
</dbReference>
<evidence type="ECO:0000256" key="4">
    <source>
        <dbReference type="ARBA" id="ARBA00022989"/>
    </source>
</evidence>
<reference evidence="11 12" key="2">
    <citation type="submission" date="2018-11" db="EMBL/GenBank/DDBJ databases">
        <authorList>
            <consortium name="Pathogen Informatics"/>
        </authorList>
    </citation>
    <scope>NUCLEOTIDE SEQUENCE [LARGE SCALE GENOMIC DNA]</scope>
</reference>
<dbReference type="InterPro" id="IPR002153">
    <property type="entry name" value="TRPC_channel"/>
</dbReference>
<feature type="region of interest" description="Disordered" evidence="8">
    <location>
        <begin position="708"/>
        <end position="737"/>
    </location>
</feature>
<evidence type="ECO:0000256" key="8">
    <source>
        <dbReference type="SAM" id="MobiDB-lite"/>
    </source>
</evidence>
<dbReference type="GO" id="GO:0005886">
    <property type="term" value="C:plasma membrane"/>
    <property type="evidence" value="ECO:0007669"/>
    <property type="project" value="TreeGrafter"/>
</dbReference>
<organism evidence="13">
    <name type="scientific">Hymenolepis diminuta</name>
    <name type="common">Rat tapeworm</name>
    <dbReference type="NCBI Taxonomy" id="6216"/>
    <lineage>
        <taxon>Eukaryota</taxon>
        <taxon>Metazoa</taxon>
        <taxon>Spiralia</taxon>
        <taxon>Lophotrochozoa</taxon>
        <taxon>Platyhelminthes</taxon>
        <taxon>Cestoda</taxon>
        <taxon>Eucestoda</taxon>
        <taxon>Cyclophyllidea</taxon>
        <taxon>Hymenolepididae</taxon>
        <taxon>Hymenolepis</taxon>
    </lineage>
</organism>
<evidence type="ECO:0000256" key="7">
    <source>
        <dbReference type="ARBA" id="ARBA00023303"/>
    </source>
</evidence>
<dbReference type="PANTHER" id="PTHR10117">
    <property type="entry name" value="TRANSIENT RECEPTOR POTENTIAL CHANNEL"/>
    <property type="match status" value="1"/>
</dbReference>
<keyword evidence="6 9" id="KW-0472">Membrane</keyword>
<dbReference type="PANTHER" id="PTHR10117:SF54">
    <property type="entry name" value="TRANSIENT RECEPTOR POTENTIAL-GAMMA PROTEIN"/>
    <property type="match status" value="1"/>
</dbReference>
<keyword evidence="4 9" id="KW-1133">Transmembrane helix</keyword>
<proteinExistence type="predicted"/>
<dbReference type="GO" id="GO:0051480">
    <property type="term" value="P:regulation of cytosolic calcium ion concentration"/>
    <property type="evidence" value="ECO:0007669"/>
    <property type="project" value="TreeGrafter"/>
</dbReference>
<dbReference type="Pfam" id="PF00520">
    <property type="entry name" value="Ion_trans"/>
    <property type="match status" value="1"/>
</dbReference>
<feature type="transmembrane region" description="Helical" evidence="9">
    <location>
        <begin position="367"/>
        <end position="388"/>
    </location>
</feature>
<feature type="domain" description="Ion transport" evidence="10">
    <location>
        <begin position="326"/>
        <end position="495"/>
    </location>
</feature>
<evidence type="ECO:0000313" key="13">
    <source>
        <dbReference type="WBParaSite" id="HDID_0000110901-mRNA-1"/>
    </source>
</evidence>
<keyword evidence="2" id="KW-0813">Transport</keyword>
<evidence type="ECO:0000313" key="12">
    <source>
        <dbReference type="Proteomes" id="UP000274504"/>
    </source>
</evidence>
<feature type="region of interest" description="Disordered" evidence="8">
    <location>
        <begin position="565"/>
        <end position="608"/>
    </location>
</feature>
<evidence type="ECO:0000256" key="9">
    <source>
        <dbReference type="SAM" id="Phobius"/>
    </source>
</evidence>
<feature type="transmembrane region" description="Helical" evidence="9">
    <location>
        <begin position="461"/>
        <end position="482"/>
    </location>
</feature>
<sequence length="737" mass="83692">MREYLTLVEQCMNFACEMMDLCRGTQEVEAVISDFLEDGANVRDPLGRLRLAIRFEEKKFVAHPNCQQYLTSIWYGSETAFLQSWSLMRKIGLSILAVPVLIPVCVLYILIPSTDDSNSLRHTRIGSITRALRCPAMKFATHCVSHFIFLILLSIATFRLEEKYENLEEYNTTERGLRSWLDENFRPSRAIITHVQVGIVLFIAGHFVAEVKHVYYAGFRIYLSSAYNFMIYCILSLYIASYTLRIIVYGWVQDADAAVNASKIIEDLIRNNESSKVKSMVAEWKSTQPGHISYFIEASPMCVGRKLYDVARFQWSSNDPEIISDVLFAIANVLSFARTTYLMPAFEALGPLQISFTRMLTDIVRFMVLYVLVIFAFMVGLHNLYWYYGIQMINDSPNSTEKHPSTEVFEGLRHTLYSLFWAMFTQVSLSKIPIRRPGGVDHKYSDGMIDLDVNTVVVDTVGMILFALYHGIIIIVLVNMLIAMMSHSFEIIQTKREKVCKNRDLDVQETSYADIMQRLVRRYLFKRERAKDAEGEKPKESMYLRGDDLTATDMYGGGGGMDFADAEEDLPQGIPQSRSTPASNLDDSLMVGGAASASSRRGRRSGTKRYSIVAGGGIPMGFMSPFNVQLPQLDSIQRSQKVLDMRLQNLQSQSEQLNSAAGNARIKEEVIHVVLLNENMENWVKAQIGEPNKRTILVEERRPVASASKLRERHRSRRITSRRPSAVVTIASSPTFE</sequence>
<reference evidence="13" key="1">
    <citation type="submission" date="2016-04" db="UniProtKB">
        <authorList>
            <consortium name="WormBaseParasite"/>
        </authorList>
    </citation>
    <scope>IDENTIFICATION</scope>
</reference>
<dbReference type="InterPro" id="IPR005821">
    <property type="entry name" value="Ion_trans_dom"/>
</dbReference>
<evidence type="ECO:0000256" key="5">
    <source>
        <dbReference type="ARBA" id="ARBA00023065"/>
    </source>
</evidence>
<feature type="compositionally biased region" description="Polar residues" evidence="8">
    <location>
        <begin position="574"/>
        <end position="586"/>
    </location>
</feature>
<feature type="transmembrane region" description="Helical" evidence="9">
    <location>
        <begin position="139"/>
        <end position="158"/>
    </location>
</feature>
<feature type="compositionally biased region" description="Basic residues" evidence="8">
    <location>
        <begin position="711"/>
        <end position="721"/>
    </location>
</feature>
<keyword evidence="5" id="KW-0406">Ion transport</keyword>